<proteinExistence type="inferred from homology"/>
<evidence type="ECO:0000256" key="1">
    <source>
        <dbReference type="ARBA" id="ARBA00009981"/>
    </source>
</evidence>
<dbReference type="EMBL" id="BMGT01000003">
    <property type="protein sequence ID" value="GGG80274.1"/>
    <property type="molecule type" value="Genomic_DNA"/>
</dbReference>
<reference evidence="3" key="2">
    <citation type="submission" date="2020-09" db="EMBL/GenBank/DDBJ databases">
        <authorList>
            <person name="Sun Q."/>
            <person name="Zhou Y."/>
        </authorList>
    </citation>
    <scope>NUCLEOTIDE SEQUENCE</scope>
    <source>
        <strain evidence="3">CGMCC 1.12997</strain>
    </source>
</reference>
<dbReference type="Proteomes" id="UP000647241">
    <property type="component" value="Unassembled WGS sequence"/>
</dbReference>
<keyword evidence="4" id="KW-1185">Reference proteome</keyword>
<comment type="similarity">
    <text evidence="1 2">Belongs to the phD/YefM antitoxin family.</text>
</comment>
<dbReference type="InterPro" id="IPR006442">
    <property type="entry name" value="Antitoxin_Phd/YefM"/>
</dbReference>
<dbReference type="SUPFAM" id="SSF143120">
    <property type="entry name" value="YefM-like"/>
    <property type="match status" value="1"/>
</dbReference>
<organism evidence="3 4">
    <name type="scientific">Edaphobacter dinghuensis</name>
    <dbReference type="NCBI Taxonomy" id="1560005"/>
    <lineage>
        <taxon>Bacteria</taxon>
        <taxon>Pseudomonadati</taxon>
        <taxon>Acidobacteriota</taxon>
        <taxon>Terriglobia</taxon>
        <taxon>Terriglobales</taxon>
        <taxon>Acidobacteriaceae</taxon>
        <taxon>Edaphobacter</taxon>
    </lineage>
</organism>
<comment type="caution">
    <text evidence="3">The sequence shown here is derived from an EMBL/GenBank/DDBJ whole genome shotgun (WGS) entry which is preliminary data.</text>
</comment>
<dbReference type="Gene3D" id="3.40.1620.10">
    <property type="entry name" value="YefM-like domain"/>
    <property type="match status" value="1"/>
</dbReference>
<dbReference type="RefSeq" id="WP_188554519.1">
    <property type="nucleotide sequence ID" value="NZ_BMGT01000003.1"/>
</dbReference>
<dbReference type="NCBIfam" id="TIGR01552">
    <property type="entry name" value="phd_fam"/>
    <property type="match status" value="1"/>
</dbReference>
<protein>
    <recommendedName>
        <fullName evidence="2">Antitoxin</fullName>
    </recommendedName>
</protein>
<accession>A0A917HI54</accession>
<evidence type="ECO:0000313" key="4">
    <source>
        <dbReference type="Proteomes" id="UP000647241"/>
    </source>
</evidence>
<dbReference type="Pfam" id="PF02604">
    <property type="entry name" value="PhdYeFM_antitox"/>
    <property type="match status" value="1"/>
</dbReference>
<evidence type="ECO:0000313" key="3">
    <source>
        <dbReference type="EMBL" id="GGG80274.1"/>
    </source>
</evidence>
<dbReference type="InterPro" id="IPR036165">
    <property type="entry name" value="YefM-like_sf"/>
</dbReference>
<reference evidence="3" key="1">
    <citation type="journal article" date="2014" name="Int. J. Syst. Evol. Microbiol.">
        <title>Complete genome sequence of Corynebacterium casei LMG S-19264T (=DSM 44701T), isolated from a smear-ripened cheese.</title>
        <authorList>
            <consortium name="US DOE Joint Genome Institute (JGI-PGF)"/>
            <person name="Walter F."/>
            <person name="Albersmeier A."/>
            <person name="Kalinowski J."/>
            <person name="Ruckert C."/>
        </authorList>
    </citation>
    <scope>NUCLEOTIDE SEQUENCE</scope>
    <source>
        <strain evidence="3">CGMCC 1.12997</strain>
    </source>
</reference>
<sequence>MATLPKSSSNIPATQAKAQLLKLLDTVSTKRTTIVISKRGKPIARLVPMDDDPKIPLFGRMKGTMQISGDIVSPDPEAWNSEQ</sequence>
<name>A0A917HI54_9BACT</name>
<comment type="function">
    <text evidence="2">Antitoxin component of a type II toxin-antitoxin (TA) system.</text>
</comment>
<evidence type="ECO:0000256" key="2">
    <source>
        <dbReference type="RuleBase" id="RU362080"/>
    </source>
</evidence>
<dbReference type="AlphaFoldDB" id="A0A917HI54"/>
<gene>
    <name evidence="3" type="ORF">GCM10011585_24570</name>
</gene>